<accession>A0A9Q8P6D3</accession>
<dbReference type="InterPro" id="IPR051704">
    <property type="entry name" value="FAD_aromatic-hydroxylase"/>
</dbReference>
<gene>
    <name evidence="5" type="ORF">CLAFUR5_07827</name>
</gene>
<dbReference type="GO" id="GO:0071949">
    <property type="term" value="F:FAD binding"/>
    <property type="evidence" value="ECO:0007669"/>
    <property type="project" value="InterPro"/>
</dbReference>
<keyword evidence="2" id="KW-0274">FAD</keyword>
<dbReference type="EMBL" id="CP090165">
    <property type="protein sequence ID" value="UJO15030.1"/>
    <property type="molecule type" value="Genomic_DNA"/>
</dbReference>
<dbReference type="Gene3D" id="3.50.50.60">
    <property type="entry name" value="FAD/NAD(P)-binding domain"/>
    <property type="match status" value="1"/>
</dbReference>
<dbReference type="OMA" id="CTIEAIK"/>
<dbReference type="InterPro" id="IPR002938">
    <property type="entry name" value="FAD-bd"/>
</dbReference>
<reference evidence="5" key="1">
    <citation type="submission" date="2021-12" db="EMBL/GenBank/DDBJ databases">
        <authorList>
            <person name="Zaccaron A."/>
            <person name="Stergiopoulos I."/>
        </authorList>
    </citation>
    <scope>NUCLEOTIDE SEQUENCE</scope>
    <source>
        <strain evidence="5">Race5_Kim</strain>
    </source>
</reference>
<dbReference type="Pfam" id="PF01494">
    <property type="entry name" value="FAD_binding_3"/>
    <property type="match status" value="1"/>
</dbReference>
<evidence type="ECO:0000256" key="2">
    <source>
        <dbReference type="ARBA" id="ARBA00022827"/>
    </source>
</evidence>
<dbReference type="GeneID" id="71987705"/>
<dbReference type="Proteomes" id="UP000756132">
    <property type="component" value="Chromosome 3"/>
</dbReference>
<evidence type="ECO:0000256" key="3">
    <source>
        <dbReference type="ARBA" id="ARBA00023002"/>
    </source>
</evidence>
<evidence type="ECO:0000256" key="1">
    <source>
        <dbReference type="ARBA" id="ARBA00022630"/>
    </source>
</evidence>
<dbReference type="Gene3D" id="3.30.9.10">
    <property type="entry name" value="D-Amino Acid Oxidase, subunit A, domain 2"/>
    <property type="match status" value="1"/>
</dbReference>
<evidence type="ECO:0000313" key="6">
    <source>
        <dbReference type="Proteomes" id="UP000756132"/>
    </source>
</evidence>
<dbReference type="InterPro" id="IPR036188">
    <property type="entry name" value="FAD/NAD-bd_sf"/>
</dbReference>
<reference evidence="5" key="2">
    <citation type="journal article" date="2022" name="Microb. Genom.">
        <title>A chromosome-scale genome assembly of the tomato pathogen Cladosporium fulvum reveals a compartmentalized genome architecture and the presence of a dispensable chromosome.</title>
        <authorList>
            <person name="Zaccaron A.Z."/>
            <person name="Chen L.H."/>
            <person name="Samaras A."/>
            <person name="Stergiopoulos I."/>
        </authorList>
    </citation>
    <scope>NUCLEOTIDE SEQUENCE</scope>
    <source>
        <strain evidence="5">Race5_Kim</strain>
    </source>
</reference>
<name>A0A9Q8P6D3_PASFU</name>
<dbReference type="KEGG" id="ffu:CLAFUR5_07827"/>
<dbReference type="PANTHER" id="PTHR46865">
    <property type="entry name" value="OXIDOREDUCTASE-RELATED"/>
    <property type="match status" value="1"/>
</dbReference>
<dbReference type="PANTHER" id="PTHR46865:SF2">
    <property type="entry name" value="MONOOXYGENASE"/>
    <property type="match status" value="1"/>
</dbReference>
<sequence>MTTDKRRILVNGGGPAGSVTAFWLAKAGFDVLVTERSTTKPLGQGVDVTNMAVDIMKYMGIYQTIKDSTTGEQGITLVDDDGKNVAPAVGTAPEKGGTLSVTQEIEIMRSDLTRVVADAAKALPNVEYRYGCTIEAIKQDEKGATVTLSTSSTPERFHAIIGADGTRSRVRNLAFSKHANDTCTDPKNTYVGFFSMAGDPSYDIPFAKLQHATGGRTAFIRPIDRGGRRSSGYIMCTKKDDALARVAESRSMDEHKDALATLFKDMRGVGPRILKGMYDAEDFYFTRIVQIKLDSWHSGRCALVGDAGYAPSPLTGQGTTLAIIGGYVLAGEMARSPDDLKVAFGRYRDVLKTFVEESQTIPLGGRAPELVNPQSEWGIWIVRTLFWFVSVTGVWRWFNFGNETIKVEIPEYEFKIKE</sequence>
<keyword evidence="3" id="KW-0560">Oxidoreductase</keyword>
<dbReference type="SUPFAM" id="SSF51905">
    <property type="entry name" value="FAD/NAD(P)-binding domain"/>
    <property type="match status" value="1"/>
</dbReference>
<feature type="domain" description="FAD-binding" evidence="4">
    <location>
        <begin position="8"/>
        <end position="333"/>
    </location>
</feature>
<dbReference type="RefSeq" id="XP_047759396.1">
    <property type="nucleotide sequence ID" value="XM_047906975.1"/>
</dbReference>
<evidence type="ECO:0000259" key="4">
    <source>
        <dbReference type="Pfam" id="PF01494"/>
    </source>
</evidence>
<keyword evidence="6" id="KW-1185">Reference proteome</keyword>
<protein>
    <submittedName>
        <fullName evidence="5">Monooxygenase CTB7</fullName>
    </submittedName>
</protein>
<organism evidence="5 6">
    <name type="scientific">Passalora fulva</name>
    <name type="common">Tomato leaf mold</name>
    <name type="synonym">Cladosporium fulvum</name>
    <dbReference type="NCBI Taxonomy" id="5499"/>
    <lineage>
        <taxon>Eukaryota</taxon>
        <taxon>Fungi</taxon>
        <taxon>Dikarya</taxon>
        <taxon>Ascomycota</taxon>
        <taxon>Pezizomycotina</taxon>
        <taxon>Dothideomycetes</taxon>
        <taxon>Dothideomycetidae</taxon>
        <taxon>Mycosphaerellales</taxon>
        <taxon>Mycosphaerellaceae</taxon>
        <taxon>Fulvia</taxon>
    </lineage>
</organism>
<evidence type="ECO:0000313" key="5">
    <source>
        <dbReference type="EMBL" id="UJO15030.1"/>
    </source>
</evidence>
<dbReference type="OrthoDB" id="655030at2759"/>
<dbReference type="AlphaFoldDB" id="A0A9Q8P6D3"/>
<dbReference type="PRINTS" id="PR00420">
    <property type="entry name" value="RNGMNOXGNASE"/>
</dbReference>
<proteinExistence type="predicted"/>
<keyword evidence="1" id="KW-0285">Flavoprotein</keyword>
<keyword evidence="5" id="KW-0503">Monooxygenase</keyword>
<dbReference type="GO" id="GO:0004497">
    <property type="term" value="F:monooxygenase activity"/>
    <property type="evidence" value="ECO:0007669"/>
    <property type="project" value="UniProtKB-KW"/>
</dbReference>